<evidence type="ECO:0000313" key="2">
    <source>
        <dbReference type="EMBL" id="SPP90107.1"/>
    </source>
</evidence>
<dbReference type="SUPFAM" id="SSF48445">
    <property type="entry name" value="14-3-3 protein"/>
    <property type="match status" value="1"/>
</dbReference>
<dbReference type="InterPro" id="IPR042201">
    <property type="entry name" value="FH2_Formin_sf"/>
</dbReference>
<dbReference type="PANTHER" id="PTHR45725">
    <property type="entry name" value="FORMIN HOMOLOGY 2 FAMILY MEMBER"/>
    <property type="match status" value="1"/>
</dbReference>
<reference evidence="3" key="1">
    <citation type="submission" date="2018-01" db="EMBL/GenBank/DDBJ databases">
        <authorList>
            <person name="Alioto T."/>
            <person name="Alioto T."/>
        </authorList>
    </citation>
    <scope>NUCLEOTIDE SEQUENCE [LARGE SCALE GENOMIC DNA]</scope>
</reference>
<protein>
    <submittedName>
        <fullName evidence="2">Blast:Disheveled-associated activator of morphogenesis 2</fullName>
    </submittedName>
</protein>
<sequence>MAECAMASFLNGQYYQSVCCTAALVYMGEQLRSHERHLMCDIFLGIINKFIIEKIELEKQLEAKRQALQQISEPTEEQKQVVEAAKEGINILLWHLTMYISEMLVITIEALNYFTTDDHEPKVFLYRLMGECLGIMCQLVNTDDDVVNTAASIAYAFGMVYGFHLPPTHPSNLDNIISYCIFSVRNLRNLDAAIQGDRFLPVMREFHTQASVRFAELEDKFQDMKTGFDRVVRLFGEDGSVLQADELFGIFDSLMGAFAEARHDNESFRRRQEEKEKRAKQEVELKKRTIDRKNKTGLMSSVARNLGLKSSSPTNGGDLISALRTGDVFGENMA</sequence>
<feature type="non-terminal residue" evidence="2">
    <location>
        <position position="334"/>
    </location>
</feature>
<dbReference type="SUPFAM" id="SSF101447">
    <property type="entry name" value="Formin homology 2 domain (FH2 domain)"/>
    <property type="match status" value="1"/>
</dbReference>
<dbReference type="EMBL" id="OUUW01000143">
    <property type="protein sequence ID" value="SPP90107.1"/>
    <property type="molecule type" value="Genomic_DNA"/>
</dbReference>
<keyword evidence="3" id="KW-1185">Reference proteome</keyword>
<evidence type="ECO:0000256" key="1">
    <source>
        <dbReference type="SAM" id="Coils"/>
    </source>
</evidence>
<dbReference type="Proteomes" id="UP000268350">
    <property type="component" value="Unassembled WGS sequence"/>
</dbReference>
<dbReference type="Gene3D" id="1.20.58.2220">
    <property type="entry name" value="Formin, FH2 domain"/>
    <property type="match status" value="1"/>
</dbReference>
<dbReference type="GO" id="GO:0030838">
    <property type="term" value="P:positive regulation of actin filament polymerization"/>
    <property type="evidence" value="ECO:0007669"/>
    <property type="project" value="TreeGrafter"/>
</dbReference>
<feature type="coiled-coil region" evidence="1">
    <location>
        <begin position="258"/>
        <end position="289"/>
    </location>
</feature>
<dbReference type="STRING" id="7266.A0A3B0K7C7"/>
<name>A0A3B0K7C7_DROGU</name>
<evidence type="ECO:0000313" key="3">
    <source>
        <dbReference type="Proteomes" id="UP000268350"/>
    </source>
</evidence>
<organism evidence="2 3">
    <name type="scientific">Drosophila guanche</name>
    <name type="common">Fruit fly</name>
    <dbReference type="NCBI Taxonomy" id="7266"/>
    <lineage>
        <taxon>Eukaryota</taxon>
        <taxon>Metazoa</taxon>
        <taxon>Ecdysozoa</taxon>
        <taxon>Arthropoda</taxon>
        <taxon>Hexapoda</taxon>
        <taxon>Insecta</taxon>
        <taxon>Pterygota</taxon>
        <taxon>Neoptera</taxon>
        <taxon>Endopterygota</taxon>
        <taxon>Diptera</taxon>
        <taxon>Brachycera</taxon>
        <taxon>Muscomorpha</taxon>
        <taxon>Ephydroidea</taxon>
        <taxon>Drosophilidae</taxon>
        <taxon>Drosophila</taxon>
        <taxon>Sophophora</taxon>
    </lineage>
</organism>
<proteinExistence type="predicted"/>
<dbReference type="AlphaFoldDB" id="A0A3B0K7C7"/>
<keyword evidence="1" id="KW-0175">Coiled coil</keyword>
<gene>
    <name evidence="2" type="ORF">DGUA_6G021184</name>
</gene>
<dbReference type="InterPro" id="IPR036815">
    <property type="entry name" value="14-3-3_dom_sf"/>
</dbReference>
<accession>A0A3B0K7C7</accession>
<dbReference type="PANTHER" id="PTHR45725:SF1">
    <property type="entry name" value="DISHEVELLED ASSOCIATED ACTIVATOR OF MORPHOGENESIS, ISOFORM D"/>
    <property type="match status" value="1"/>
</dbReference>
<dbReference type="InterPro" id="IPR051425">
    <property type="entry name" value="Formin_Homology"/>
</dbReference>
<dbReference type="OrthoDB" id="1104827at2759"/>